<feature type="domain" description="Pycsar effector protein" evidence="9">
    <location>
        <begin position="4"/>
        <end position="141"/>
    </location>
</feature>
<evidence type="ECO:0000256" key="4">
    <source>
        <dbReference type="ARBA" id="ARBA00022741"/>
    </source>
</evidence>
<evidence type="ECO:0000313" key="11">
    <source>
        <dbReference type="Proteomes" id="UP000677413"/>
    </source>
</evidence>
<protein>
    <recommendedName>
        <fullName evidence="9">Pycsar effector protein domain-containing protein</fullName>
    </recommendedName>
</protein>
<evidence type="ECO:0000256" key="7">
    <source>
        <dbReference type="ARBA" id="ARBA00023136"/>
    </source>
</evidence>
<accession>A0A941B9N1</accession>
<dbReference type="GO" id="GO:0000166">
    <property type="term" value="F:nucleotide binding"/>
    <property type="evidence" value="ECO:0007669"/>
    <property type="project" value="UniProtKB-KW"/>
</dbReference>
<dbReference type="GO" id="GO:0051607">
    <property type="term" value="P:defense response to virus"/>
    <property type="evidence" value="ECO:0007669"/>
    <property type="project" value="UniProtKB-KW"/>
</dbReference>
<evidence type="ECO:0000256" key="8">
    <source>
        <dbReference type="SAM" id="Phobius"/>
    </source>
</evidence>
<keyword evidence="2" id="KW-1003">Cell membrane</keyword>
<dbReference type="RefSeq" id="WP_210884244.1">
    <property type="nucleotide sequence ID" value="NZ_JAGPYQ010000001.1"/>
</dbReference>
<comment type="subcellular location">
    <subcellularLocation>
        <location evidence="1">Cell membrane</location>
    </subcellularLocation>
</comment>
<keyword evidence="3 8" id="KW-0812">Transmembrane</keyword>
<feature type="transmembrane region" description="Helical" evidence="8">
    <location>
        <begin position="20"/>
        <end position="36"/>
    </location>
</feature>
<evidence type="ECO:0000259" key="9">
    <source>
        <dbReference type="Pfam" id="PF18967"/>
    </source>
</evidence>
<dbReference type="Pfam" id="PF18967">
    <property type="entry name" value="PycTM"/>
    <property type="match status" value="1"/>
</dbReference>
<comment type="caution">
    <text evidence="10">The sequence shown here is derived from an EMBL/GenBank/DDBJ whole genome shotgun (WGS) entry which is preliminary data.</text>
</comment>
<evidence type="ECO:0000313" key="10">
    <source>
        <dbReference type="EMBL" id="MBQ0850243.1"/>
    </source>
</evidence>
<dbReference type="InterPro" id="IPR043760">
    <property type="entry name" value="PycTM_dom"/>
</dbReference>
<organism evidence="10 11">
    <name type="scientific">Streptomyces liliiviolaceus</name>
    <dbReference type="NCBI Taxonomy" id="2823109"/>
    <lineage>
        <taxon>Bacteria</taxon>
        <taxon>Bacillati</taxon>
        <taxon>Actinomycetota</taxon>
        <taxon>Actinomycetes</taxon>
        <taxon>Kitasatosporales</taxon>
        <taxon>Streptomycetaceae</taxon>
        <taxon>Streptomyces</taxon>
    </lineage>
</organism>
<keyword evidence="7 8" id="KW-0472">Membrane</keyword>
<keyword evidence="4" id="KW-0547">Nucleotide-binding</keyword>
<gene>
    <name evidence="10" type="ORF">J8N05_18795</name>
</gene>
<evidence type="ECO:0000256" key="2">
    <source>
        <dbReference type="ARBA" id="ARBA00022475"/>
    </source>
</evidence>
<name>A0A941B9N1_9ACTN</name>
<dbReference type="EMBL" id="JAGPYQ010000001">
    <property type="protein sequence ID" value="MBQ0850243.1"/>
    <property type="molecule type" value="Genomic_DNA"/>
</dbReference>
<feature type="transmembrane region" description="Helical" evidence="8">
    <location>
        <begin position="48"/>
        <end position="69"/>
    </location>
</feature>
<dbReference type="Proteomes" id="UP000677413">
    <property type="component" value="Unassembled WGS sequence"/>
</dbReference>
<keyword evidence="11" id="KW-1185">Reference proteome</keyword>
<keyword evidence="6" id="KW-0051">Antiviral defense</keyword>
<sequence length="146" mass="15687">MSLAEDETANVRSELQSANTQASVVLAVVAIAAGAFTDQTTALFDRSWLITSLTTAGILAAAGAVYLLLTVVLPRLDASGRGSFQTWAECDRDQLREALTADYHLDELRVLSRIALAKYRRLRWAGNLLQLGFCLLTAAGFAAAAR</sequence>
<evidence type="ECO:0000256" key="5">
    <source>
        <dbReference type="ARBA" id="ARBA00022989"/>
    </source>
</evidence>
<evidence type="ECO:0000256" key="3">
    <source>
        <dbReference type="ARBA" id="ARBA00022692"/>
    </source>
</evidence>
<evidence type="ECO:0000256" key="6">
    <source>
        <dbReference type="ARBA" id="ARBA00023118"/>
    </source>
</evidence>
<evidence type="ECO:0000256" key="1">
    <source>
        <dbReference type="ARBA" id="ARBA00004236"/>
    </source>
</evidence>
<feature type="transmembrane region" description="Helical" evidence="8">
    <location>
        <begin position="128"/>
        <end position="145"/>
    </location>
</feature>
<dbReference type="AlphaFoldDB" id="A0A941B9N1"/>
<keyword evidence="5 8" id="KW-1133">Transmembrane helix</keyword>
<proteinExistence type="predicted"/>
<reference evidence="10 11" key="1">
    <citation type="submission" date="2021-04" db="EMBL/GenBank/DDBJ databases">
        <authorList>
            <person name="Tang X."/>
            <person name="Zhou X."/>
            <person name="Chen X."/>
            <person name="Cernava T."/>
            <person name="Zhang C."/>
        </authorList>
    </citation>
    <scope>NUCLEOTIDE SEQUENCE [LARGE SCALE GENOMIC DNA]</scope>
    <source>
        <strain evidence="10 11">BH-SS-21</strain>
    </source>
</reference>
<dbReference type="GO" id="GO:0005886">
    <property type="term" value="C:plasma membrane"/>
    <property type="evidence" value="ECO:0007669"/>
    <property type="project" value="UniProtKB-SubCell"/>
</dbReference>